<keyword evidence="4" id="KW-1185">Reference proteome</keyword>
<dbReference type="Gene3D" id="3.40.50.150">
    <property type="entry name" value="Vaccinia Virus protein VP39"/>
    <property type="match status" value="1"/>
</dbReference>
<dbReference type="InterPro" id="IPR029063">
    <property type="entry name" value="SAM-dependent_MTases_sf"/>
</dbReference>
<dbReference type="PANTHER" id="PTHR40048">
    <property type="entry name" value="RHAMNOSYL O-METHYLTRANSFERASE"/>
    <property type="match status" value="1"/>
</dbReference>
<evidence type="ECO:0000313" key="3">
    <source>
        <dbReference type="EMBL" id="QDU23921.1"/>
    </source>
</evidence>
<sequence length="221" mass="23757">MSLPSSLLGPVRRLTTAARHGWGPTRLADHAIRRHQAVQRLPELAGLVSMVAALKPNVVVEVGTRHGGTFSCWPTVAADGALLVSMDLPAGSFGGGSGDPVLARLAEFLRPGQRLETLRQDSHLPASREWLVGVLAGRPIDFLFLDGDHSLAGIRQDFETYGPLVRKGGLVAFHDILPDPGNAHIQVPEFWAELRGRYDAREFIDPPGRTSGGMGIGVVRV</sequence>
<proteinExistence type="predicted"/>
<dbReference type="RefSeq" id="WP_145244129.1">
    <property type="nucleotide sequence ID" value="NZ_CP036273.1"/>
</dbReference>
<gene>
    <name evidence="3" type="ORF">ETAA1_59320</name>
</gene>
<keyword evidence="2" id="KW-0808">Transferase</keyword>
<reference evidence="3 4" key="1">
    <citation type="submission" date="2019-02" db="EMBL/GenBank/DDBJ databases">
        <title>Deep-cultivation of Planctomycetes and their phenomic and genomic characterization uncovers novel biology.</title>
        <authorList>
            <person name="Wiegand S."/>
            <person name="Jogler M."/>
            <person name="Boedeker C."/>
            <person name="Pinto D."/>
            <person name="Vollmers J."/>
            <person name="Rivas-Marin E."/>
            <person name="Kohn T."/>
            <person name="Peeters S.H."/>
            <person name="Heuer A."/>
            <person name="Rast P."/>
            <person name="Oberbeckmann S."/>
            <person name="Bunk B."/>
            <person name="Jeske O."/>
            <person name="Meyerdierks A."/>
            <person name="Storesund J.E."/>
            <person name="Kallscheuer N."/>
            <person name="Luecker S."/>
            <person name="Lage O.M."/>
            <person name="Pohl T."/>
            <person name="Merkel B.J."/>
            <person name="Hornburger P."/>
            <person name="Mueller R.-W."/>
            <person name="Bruemmer F."/>
            <person name="Labrenz M."/>
            <person name="Spormann A.M."/>
            <person name="Op den Camp H."/>
            <person name="Overmann J."/>
            <person name="Amann R."/>
            <person name="Jetten M.S.M."/>
            <person name="Mascher T."/>
            <person name="Medema M.H."/>
            <person name="Devos D.P."/>
            <person name="Kaster A.-K."/>
            <person name="Ovreas L."/>
            <person name="Rohde M."/>
            <person name="Galperin M.Y."/>
            <person name="Jogler C."/>
        </authorList>
    </citation>
    <scope>NUCLEOTIDE SEQUENCE [LARGE SCALE GENOMIC DNA]</scope>
    <source>
        <strain evidence="3 4">ETA_A1</strain>
    </source>
</reference>
<dbReference type="OrthoDB" id="240750at2"/>
<evidence type="ECO:0008006" key="5">
    <source>
        <dbReference type="Google" id="ProtNLM"/>
    </source>
</evidence>
<dbReference type="PANTHER" id="PTHR40048:SF1">
    <property type="entry name" value="RHAMNOSYL O-METHYLTRANSFERASE"/>
    <property type="match status" value="1"/>
</dbReference>
<keyword evidence="1" id="KW-0489">Methyltransferase</keyword>
<dbReference type="GO" id="GO:0008168">
    <property type="term" value="F:methyltransferase activity"/>
    <property type="evidence" value="ECO:0007669"/>
    <property type="project" value="UniProtKB-KW"/>
</dbReference>
<dbReference type="EMBL" id="CP036273">
    <property type="protein sequence ID" value="QDU23921.1"/>
    <property type="molecule type" value="Genomic_DNA"/>
</dbReference>
<dbReference type="KEGG" id="uli:ETAA1_59320"/>
<dbReference type="AlphaFoldDB" id="A0A517Y2D0"/>
<dbReference type="SUPFAM" id="SSF53335">
    <property type="entry name" value="S-adenosyl-L-methionine-dependent methyltransferases"/>
    <property type="match status" value="1"/>
</dbReference>
<evidence type="ECO:0000256" key="2">
    <source>
        <dbReference type="ARBA" id="ARBA00022679"/>
    </source>
</evidence>
<organism evidence="3 4">
    <name type="scientific">Urbifossiella limnaea</name>
    <dbReference type="NCBI Taxonomy" id="2528023"/>
    <lineage>
        <taxon>Bacteria</taxon>
        <taxon>Pseudomonadati</taxon>
        <taxon>Planctomycetota</taxon>
        <taxon>Planctomycetia</taxon>
        <taxon>Gemmatales</taxon>
        <taxon>Gemmataceae</taxon>
        <taxon>Urbifossiella</taxon>
    </lineage>
</organism>
<dbReference type="GO" id="GO:0005886">
    <property type="term" value="C:plasma membrane"/>
    <property type="evidence" value="ECO:0007669"/>
    <property type="project" value="TreeGrafter"/>
</dbReference>
<evidence type="ECO:0000313" key="4">
    <source>
        <dbReference type="Proteomes" id="UP000319576"/>
    </source>
</evidence>
<evidence type="ECO:0000256" key="1">
    <source>
        <dbReference type="ARBA" id="ARBA00022603"/>
    </source>
</evidence>
<accession>A0A517Y2D0</accession>
<dbReference type="Pfam" id="PF13578">
    <property type="entry name" value="Methyltransf_24"/>
    <property type="match status" value="1"/>
</dbReference>
<name>A0A517Y2D0_9BACT</name>
<protein>
    <recommendedName>
        <fullName evidence="5">Class I SAM-dependent methyltransferase</fullName>
    </recommendedName>
</protein>
<dbReference type="Proteomes" id="UP000319576">
    <property type="component" value="Chromosome"/>
</dbReference>
<dbReference type="GO" id="GO:0032259">
    <property type="term" value="P:methylation"/>
    <property type="evidence" value="ECO:0007669"/>
    <property type="project" value="UniProtKB-KW"/>
</dbReference>